<evidence type="ECO:0000313" key="21">
    <source>
        <dbReference type="Proteomes" id="UP001519289"/>
    </source>
</evidence>
<feature type="transmembrane region" description="Helical" evidence="18">
    <location>
        <begin position="319"/>
        <end position="343"/>
    </location>
</feature>
<comment type="similarity">
    <text evidence="3 17">Belongs to the heme-copper respiratory oxidase family.</text>
</comment>
<dbReference type="InterPro" id="IPR014241">
    <property type="entry name" value="Cyt_c_oxidase_su1_bac"/>
</dbReference>
<evidence type="ECO:0000256" key="6">
    <source>
        <dbReference type="ARBA" id="ARBA00022660"/>
    </source>
</evidence>
<evidence type="ECO:0000256" key="10">
    <source>
        <dbReference type="ARBA" id="ARBA00022982"/>
    </source>
</evidence>
<feature type="transmembrane region" description="Helical" evidence="18">
    <location>
        <begin position="34"/>
        <end position="54"/>
    </location>
</feature>
<dbReference type="Pfam" id="PF00115">
    <property type="entry name" value="COX1"/>
    <property type="match status" value="1"/>
</dbReference>
<gene>
    <name evidence="20" type="ORF">J2Z79_001510</name>
</gene>
<keyword evidence="6 17" id="KW-0679">Respiratory chain</keyword>
<evidence type="ECO:0000256" key="8">
    <source>
        <dbReference type="ARBA" id="ARBA00022723"/>
    </source>
</evidence>
<evidence type="ECO:0000256" key="4">
    <source>
        <dbReference type="ARBA" id="ARBA00022448"/>
    </source>
</evidence>
<feature type="transmembrane region" description="Helical" evidence="18">
    <location>
        <begin position="470"/>
        <end position="495"/>
    </location>
</feature>
<feature type="transmembrane region" description="Helical" evidence="18">
    <location>
        <begin position="165"/>
        <end position="191"/>
    </location>
</feature>
<evidence type="ECO:0000256" key="7">
    <source>
        <dbReference type="ARBA" id="ARBA00022692"/>
    </source>
</evidence>
<comment type="pathway">
    <text evidence="2 18">Energy metabolism; oxidative phosphorylation.</text>
</comment>
<evidence type="ECO:0000256" key="14">
    <source>
        <dbReference type="ARBA" id="ARBA00023136"/>
    </source>
</evidence>
<feature type="transmembrane region" description="Helical" evidence="18">
    <location>
        <begin position="428"/>
        <end position="450"/>
    </location>
</feature>
<evidence type="ECO:0000256" key="2">
    <source>
        <dbReference type="ARBA" id="ARBA00004673"/>
    </source>
</evidence>
<comment type="subcellular location">
    <subcellularLocation>
        <location evidence="18">Cell membrane</location>
        <topology evidence="18">Multi-pass membrane protein</topology>
    </subcellularLocation>
    <subcellularLocation>
        <location evidence="1">Membrane</location>
        <topology evidence="1">Multi-pass membrane protein</topology>
    </subcellularLocation>
</comment>
<dbReference type="InterPro" id="IPR000883">
    <property type="entry name" value="Cyt_C_Oxase_1"/>
</dbReference>
<keyword evidence="11 18" id="KW-1133">Transmembrane helix</keyword>
<dbReference type="PROSITE" id="PS00077">
    <property type="entry name" value="COX1_CUB"/>
    <property type="match status" value="1"/>
</dbReference>
<evidence type="ECO:0000259" key="19">
    <source>
        <dbReference type="PROSITE" id="PS50855"/>
    </source>
</evidence>
<evidence type="ECO:0000256" key="11">
    <source>
        <dbReference type="ARBA" id="ARBA00022989"/>
    </source>
</evidence>
<keyword evidence="13 18" id="KW-0186">Copper</keyword>
<dbReference type="PANTHER" id="PTHR10422:SF18">
    <property type="entry name" value="CYTOCHROME C OXIDASE SUBUNIT 1"/>
    <property type="match status" value="1"/>
</dbReference>
<evidence type="ECO:0000256" key="3">
    <source>
        <dbReference type="ARBA" id="ARBA00009578"/>
    </source>
</evidence>
<sequence length="628" mass="69154">MATAAKTLGILPRPTAATGFWSWVATVDHKRIGILYGVTAFFFFLVGGIEAWLMRLQLARPGLELVTAKTFNALFTMHATTMIFLGVMPLLAAFMNYLLPLLIGARDVAFPRLNAFSYWIYLFGGIFINVGWLMGTAAGHVPDSGWFGYANLTSVEFSGGLGPDFWTLGLLLLGIGTLVSGFNFIVTILNMRAPGMSLMKMPIFVWTILVTSAIIIFAFPSVTVALIMLMFDRAFAANFFEVAAGGSVVFYQHLFWTFGHPEVYILILPAMGIVSEVLPVHARKMLFGYSVMVFSTALIGFMGFTVWSHHMFTVGMGPVVNSIFSLTTMAIAVPTGVKIFNWLSTMWGGQIRFTTAMLFAIGFIACFTIGGLSGFMHASAPSDAQQHDTYFVVAHIHYVLIGGSIFAIFSGIYHWFPKVFGRLLDERLGQWNFWLVFAGFHTFAFPFHFLGLLGMPRRIYTYAPGLGWEFWNLLSTIGVFVLAAGILVFIANVVVTMRKPMDAPADPWDGRTLEWTLPSPPPVYNFAVVPRVHLRDAFWFHKHPEGKEQALEYGEPHPGPIHLPGQSLMPVLLALGPTVAATGVLFVRMRESFAVPVIVAGFVIALLALWGWAFEGEGGTLIEPGEGS</sequence>
<keyword evidence="10 17" id="KW-0249">Electron transport</keyword>
<dbReference type="SUPFAM" id="SSF81442">
    <property type="entry name" value="Cytochrome c oxidase subunit I-like"/>
    <property type="match status" value="1"/>
</dbReference>
<keyword evidence="14 18" id="KW-0472">Membrane</keyword>
<feature type="transmembrane region" description="Helical" evidence="18">
    <location>
        <begin position="286"/>
        <end position="307"/>
    </location>
</feature>
<dbReference type="Gene3D" id="1.20.210.10">
    <property type="entry name" value="Cytochrome c oxidase-like, subunit I domain"/>
    <property type="match status" value="1"/>
</dbReference>
<dbReference type="Proteomes" id="UP001519289">
    <property type="component" value="Unassembled WGS sequence"/>
</dbReference>
<accession>A0ABS4JSX4</accession>
<comment type="function">
    <text evidence="15 18">Cytochrome c oxidase is the component of the respiratory chain that catalyzes the reduction of oxygen to water. Subunits 1-3 form the functional core of the enzyme complex. CO I is the catalytic subunit of the enzyme. Electrons originating in cytochrome c are transferred via the copper A center of subunit 2 and heme A of subunit 1 to the bimetallic center formed by heme A3 and copper B.</text>
</comment>
<dbReference type="NCBIfam" id="TIGR02891">
    <property type="entry name" value="CtaD_CoxA"/>
    <property type="match status" value="1"/>
</dbReference>
<dbReference type="PRINTS" id="PR01165">
    <property type="entry name" value="CYCOXIDASEI"/>
</dbReference>
<dbReference type="PANTHER" id="PTHR10422">
    <property type="entry name" value="CYTOCHROME C OXIDASE SUBUNIT 1"/>
    <property type="match status" value="1"/>
</dbReference>
<keyword evidence="21" id="KW-1185">Reference proteome</keyword>
<protein>
    <recommendedName>
        <fullName evidence="18">Cytochrome c oxidase subunit 1</fullName>
        <ecNumber evidence="18">7.1.1.9</ecNumber>
    </recommendedName>
</protein>
<dbReference type="InterPro" id="IPR023616">
    <property type="entry name" value="Cyt_c_oxase-like_su1_dom"/>
</dbReference>
<evidence type="ECO:0000256" key="16">
    <source>
        <dbReference type="ARBA" id="ARBA00047816"/>
    </source>
</evidence>
<feature type="transmembrane region" description="Helical" evidence="18">
    <location>
        <begin position="593"/>
        <end position="614"/>
    </location>
</feature>
<evidence type="ECO:0000256" key="9">
    <source>
        <dbReference type="ARBA" id="ARBA00022967"/>
    </source>
</evidence>
<keyword evidence="7 17" id="KW-0812">Transmembrane</keyword>
<evidence type="ECO:0000256" key="18">
    <source>
        <dbReference type="RuleBase" id="RU363061"/>
    </source>
</evidence>
<evidence type="ECO:0000313" key="20">
    <source>
        <dbReference type="EMBL" id="MBP2018111.1"/>
    </source>
</evidence>
<dbReference type="CDD" id="cd01662">
    <property type="entry name" value="Ubiquinol_Oxidase_I"/>
    <property type="match status" value="1"/>
</dbReference>
<dbReference type="PROSITE" id="PS50855">
    <property type="entry name" value="COX1"/>
    <property type="match status" value="1"/>
</dbReference>
<feature type="transmembrane region" description="Helical" evidence="18">
    <location>
        <begin position="251"/>
        <end position="274"/>
    </location>
</feature>
<name>A0ABS4JSX4_9FIRM</name>
<keyword evidence="18" id="KW-1003">Cell membrane</keyword>
<evidence type="ECO:0000256" key="15">
    <source>
        <dbReference type="ARBA" id="ARBA00025218"/>
    </source>
</evidence>
<feature type="transmembrane region" description="Helical" evidence="18">
    <location>
        <begin position="115"/>
        <end position="134"/>
    </location>
</feature>
<dbReference type="RefSeq" id="WP_209466250.1">
    <property type="nucleotide sequence ID" value="NZ_JAGGLG010000010.1"/>
</dbReference>
<evidence type="ECO:0000256" key="17">
    <source>
        <dbReference type="RuleBase" id="RU000370"/>
    </source>
</evidence>
<reference evidence="20 21" key="1">
    <citation type="submission" date="2021-03" db="EMBL/GenBank/DDBJ databases">
        <title>Genomic Encyclopedia of Type Strains, Phase IV (KMG-IV): sequencing the most valuable type-strain genomes for metagenomic binning, comparative biology and taxonomic classification.</title>
        <authorList>
            <person name="Goeker M."/>
        </authorList>
    </citation>
    <scope>NUCLEOTIDE SEQUENCE [LARGE SCALE GENOMIC DNA]</scope>
    <source>
        <strain evidence="20 21">DSM 27138</strain>
    </source>
</reference>
<dbReference type="EC" id="7.1.1.9" evidence="18"/>
<evidence type="ECO:0000256" key="13">
    <source>
        <dbReference type="ARBA" id="ARBA00023008"/>
    </source>
</evidence>
<keyword evidence="4 17" id="KW-0813">Transport</keyword>
<evidence type="ECO:0000256" key="12">
    <source>
        <dbReference type="ARBA" id="ARBA00023004"/>
    </source>
</evidence>
<dbReference type="InterPro" id="IPR023615">
    <property type="entry name" value="Cyt_c_Oxase_su1_BS"/>
</dbReference>
<feature type="domain" description="Cytochrome oxidase subunit I profile" evidence="19">
    <location>
        <begin position="15"/>
        <end position="533"/>
    </location>
</feature>
<dbReference type="InterPro" id="IPR036927">
    <property type="entry name" value="Cyt_c_oxase-like_su1_sf"/>
</dbReference>
<dbReference type="Gene3D" id="1.10.287.70">
    <property type="match status" value="1"/>
</dbReference>
<comment type="caution">
    <text evidence="20">The sequence shown here is derived from an EMBL/GenBank/DDBJ whole genome shotgun (WGS) entry which is preliminary data.</text>
</comment>
<proteinExistence type="inferred from homology"/>
<evidence type="ECO:0000256" key="1">
    <source>
        <dbReference type="ARBA" id="ARBA00004141"/>
    </source>
</evidence>
<feature type="transmembrane region" description="Helical" evidence="18">
    <location>
        <begin position="396"/>
        <end position="416"/>
    </location>
</feature>
<feature type="transmembrane region" description="Helical" evidence="18">
    <location>
        <begin position="355"/>
        <end position="376"/>
    </location>
</feature>
<dbReference type="EMBL" id="JAGGLG010000010">
    <property type="protein sequence ID" value="MBP2018111.1"/>
    <property type="molecule type" value="Genomic_DNA"/>
</dbReference>
<keyword evidence="9" id="KW-1278">Translocase</keyword>
<feature type="transmembrane region" description="Helical" evidence="18">
    <location>
        <begin position="74"/>
        <end position="103"/>
    </location>
</feature>
<feature type="transmembrane region" description="Helical" evidence="18">
    <location>
        <begin position="203"/>
        <end position="231"/>
    </location>
</feature>
<keyword evidence="8 18" id="KW-0479">Metal-binding</keyword>
<keyword evidence="5 17" id="KW-0349">Heme</keyword>
<evidence type="ECO:0000256" key="5">
    <source>
        <dbReference type="ARBA" id="ARBA00022617"/>
    </source>
</evidence>
<keyword evidence="12 18" id="KW-0408">Iron</keyword>
<organism evidence="20 21">
    <name type="scientific">Symbiobacterium terraclitae</name>
    <dbReference type="NCBI Taxonomy" id="557451"/>
    <lineage>
        <taxon>Bacteria</taxon>
        <taxon>Bacillati</taxon>
        <taxon>Bacillota</taxon>
        <taxon>Clostridia</taxon>
        <taxon>Eubacteriales</taxon>
        <taxon>Symbiobacteriaceae</taxon>
        <taxon>Symbiobacterium</taxon>
    </lineage>
</organism>
<comment type="catalytic activity">
    <reaction evidence="16 18">
        <text>4 Fe(II)-[cytochrome c] + O2 + 8 H(+)(in) = 4 Fe(III)-[cytochrome c] + 2 H2O + 4 H(+)(out)</text>
        <dbReference type="Rhea" id="RHEA:11436"/>
        <dbReference type="Rhea" id="RHEA-COMP:10350"/>
        <dbReference type="Rhea" id="RHEA-COMP:14399"/>
        <dbReference type="ChEBI" id="CHEBI:15377"/>
        <dbReference type="ChEBI" id="CHEBI:15378"/>
        <dbReference type="ChEBI" id="CHEBI:15379"/>
        <dbReference type="ChEBI" id="CHEBI:29033"/>
        <dbReference type="ChEBI" id="CHEBI:29034"/>
        <dbReference type="EC" id="7.1.1.9"/>
    </reaction>
</comment>